<feature type="compositionally biased region" description="Basic and acidic residues" evidence="1">
    <location>
        <begin position="45"/>
        <end position="58"/>
    </location>
</feature>
<sequence length="58" mass="6189">MPQFWKAARMPDATPRWSAGTAFITAVVLGAEKAGDLPGGVGAMDGREWPGSDERQEN</sequence>
<dbReference type="RefSeq" id="WP_377548992.1">
    <property type="nucleotide sequence ID" value="NZ_JBHSBN010000016.1"/>
</dbReference>
<accession>A0ABV8KRL3</accession>
<organism evidence="2 3">
    <name type="scientific">Micromonospora zhanjiangensis</name>
    <dbReference type="NCBI Taxonomy" id="1522057"/>
    <lineage>
        <taxon>Bacteria</taxon>
        <taxon>Bacillati</taxon>
        <taxon>Actinomycetota</taxon>
        <taxon>Actinomycetes</taxon>
        <taxon>Micromonosporales</taxon>
        <taxon>Micromonosporaceae</taxon>
        <taxon>Micromonospora</taxon>
    </lineage>
</organism>
<dbReference type="EMBL" id="JBHSBN010000016">
    <property type="protein sequence ID" value="MFC4108556.1"/>
    <property type="molecule type" value="Genomic_DNA"/>
</dbReference>
<evidence type="ECO:0000256" key="1">
    <source>
        <dbReference type="SAM" id="MobiDB-lite"/>
    </source>
</evidence>
<evidence type="ECO:0000313" key="2">
    <source>
        <dbReference type="EMBL" id="MFC4108556.1"/>
    </source>
</evidence>
<keyword evidence="3" id="KW-1185">Reference proteome</keyword>
<feature type="region of interest" description="Disordered" evidence="1">
    <location>
        <begin position="35"/>
        <end position="58"/>
    </location>
</feature>
<name>A0ABV8KRL3_9ACTN</name>
<evidence type="ECO:0000313" key="3">
    <source>
        <dbReference type="Proteomes" id="UP001595868"/>
    </source>
</evidence>
<gene>
    <name evidence="2" type="ORF">ACFOX0_21800</name>
</gene>
<protein>
    <submittedName>
        <fullName evidence="2">Uncharacterized protein</fullName>
    </submittedName>
</protein>
<dbReference type="Proteomes" id="UP001595868">
    <property type="component" value="Unassembled WGS sequence"/>
</dbReference>
<reference evidence="3" key="1">
    <citation type="journal article" date="2019" name="Int. J. Syst. Evol. Microbiol.">
        <title>The Global Catalogue of Microorganisms (GCM) 10K type strain sequencing project: providing services to taxonomists for standard genome sequencing and annotation.</title>
        <authorList>
            <consortium name="The Broad Institute Genomics Platform"/>
            <consortium name="The Broad Institute Genome Sequencing Center for Infectious Disease"/>
            <person name="Wu L."/>
            <person name="Ma J."/>
        </authorList>
    </citation>
    <scope>NUCLEOTIDE SEQUENCE [LARGE SCALE GENOMIC DNA]</scope>
    <source>
        <strain evidence="3">2902at01</strain>
    </source>
</reference>
<proteinExistence type="predicted"/>
<comment type="caution">
    <text evidence="2">The sequence shown here is derived from an EMBL/GenBank/DDBJ whole genome shotgun (WGS) entry which is preliminary data.</text>
</comment>